<evidence type="ECO:0000256" key="10">
    <source>
        <dbReference type="ARBA" id="ARBA00066767"/>
    </source>
</evidence>
<evidence type="ECO:0000256" key="15">
    <source>
        <dbReference type="HAMAP-Rule" id="MF_00688"/>
    </source>
</evidence>
<evidence type="ECO:0000256" key="6">
    <source>
        <dbReference type="ARBA" id="ARBA00050652"/>
    </source>
</evidence>
<comment type="catalytic activity">
    <reaction evidence="5 15">
        <text>L-phenylalanyl-tRNA(Phe) + an N-terminal L-alpha-aminoacyl-[protein] = an N-terminal L-phenylalanyl-L-alpha-aminoacyl-[protein] + tRNA(Phe)</text>
        <dbReference type="Rhea" id="RHEA:43632"/>
        <dbReference type="Rhea" id="RHEA-COMP:9668"/>
        <dbReference type="Rhea" id="RHEA-COMP:9699"/>
        <dbReference type="Rhea" id="RHEA-COMP:10636"/>
        <dbReference type="Rhea" id="RHEA-COMP:10637"/>
        <dbReference type="ChEBI" id="CHEBI:78442"/>
        <dbReference type="ChEBI" id="CHEBI:78531"/>
        <dbReference type="ChEBI" id="CHEBI:78597"/>
        <dbReference type="ChEBI" id="CHEBI:83561"/>
        <dbReference type="EC" id="2.3.2.6"/>
    </reaction>
</comment>
<comment type="similarity">
    <text evidence="9 15">Belongs to the L/F-transferase family.</text>
</comment>
<keyword evidence="4 15" id="KW-0012">Acyltransferase</keyword>
<dbReference type="GO" id="GO:0030163">
    <property type="term" value="P:protein catabolic process"/>
    <property type="evidence" value="ECO:0007669"/>
    <property type="project" value="UniProtKB-UniRule"/>
</dbReference>
<evidence type="ECO:0000256" key="8">
    <source>
        <dbReference type="ARBA" id="ARBA00054043"/>
    </source>
</evidence>
<protein>
    <recommendedName>
        <fullName evidence="11 15">Leucyl/phenylalanyl-tRNA--protein transferase</fullName>
        <ecNumber evidence="10 15">2.3.2.6</ecNumber>
    </recommendedName>
    <alternativeName>
        <fullName evidence="12 15">L/F-transferase</fullName>
    </alternativeName>
    <alternativeName>
        <fullName evidence="13 15">Leucyltransferase</fullName>
    </alternativeName>
    <alternativeName>
        <fullName evidence="14 15">Phenyalanyltransferase</fullName>
    </alternativeName>
</protein>
<evidence type="ECO:0000313" key="17">
    <source>
        <dbReference type="Proteomes" id="UP000009102"/>
    </source>
</evidence>
<gene>
    <name evidence="15" type="primary">aat</name>
    <name evidence="16" type="ordered locus">Hneap_1975</name>
</gene>
<dbReference type="Gene3D" id="3.30.70.3550">
    <property type="entry name" value="Leucyl/phenylalanyl-tRNA-protein transferase, N-terminal domain"/>
    <property type="match status" value="1"/>
</dbReference>
<dbReference type="EMBL" id="CP001801">
    <property type="protein sequence ID" value="ACX96797.1"/>
    <property type="molecule type" value="Genomic_DNA"/>
</dbReference>
<dbReference type="InterPro" id="IPR004616">
    <property type="entry name" value="Leu/Phe-tRNA_Trfase"/>
</dbReference>
<evidence type="ECO:0000256" key="5">
    <source>
        <dbReference type="ARBA" id="ARBA00050607"/>
    </source>
</evidence>
<comment type="function">
    <text evidence="8 15">Functions in the N-end rule pathway of protein degradation where it conjugates Leu, Phe and, less efficiently, Met from aminoacyl-tRNAs to the N-termini of proteins containing an N-terminal arginine or lysine.</text>
</comment>
<dbReference type="EC" id="2.3.2.6" evidence="10 15"/>
<dbReference type="HAMAP" id="MF_00688">
    <property type="entry name" value="Leu_Phe_trans"/>
    <property type="match status" value="1"/>
</dbReference>
<evidence type="ECO:0000256" key="12">
    <source>
        <dbReference type="ARBA" id="ARBA00077136"/>
    </source>
</evidence>
<dbReference type="OrthoDB" id="9790282at2"/>
<dbReference type="InterPro" id="IPR042221">
    <property type="entry name" value="Leu/Phe-tRNA_Trfase_N"/>
</dbReference>
<evidence type="ECO:0000256" key="2">
    <source>
        <dbReference type="ARBA" id="ARBA00022490"/>
    </source>
</evidence>
<dbReference type="FunFam" id="3.30.70.3550:FF:000001">
    <property type="entry name" value="Leucyl/phenylalanyl-tRNA--protein transferase"/>
    <property type="match status" value="1"/>
</dbReference>
<proteinExistence type="inferred from homology"/>
<dbReference type="AlphaFoldDB" id="D0KVG7"/>
<name>D0KVG7_HALNC</name>
<evidence type="ECO:0000256" key="7">
    <source>
        <dbReference type="ARBA" id="ARBA00051538"/>
    </source>
</evidence>
<evidence type="ECO:0000256" key="13">
    <source>
        <dbReference type="ARBA" id="ARBA00077165"/>
    </source>
</evidence>
<dbReference type="Gene3D" id="3.40.630.70">
    <property type="entry name" value="Leucyl/phenylalanyl-tRNA-protein transferase, C-terminal domain"/>
    <property type="match status" value="1"/>
</dbReference>
<keyword evidence="3 15" id="KW-0808">Transferase</keyword>
<evidence type="ECO:0000256" key="4">
    <source>
        <dbReference type="ARBA" id="ARBA00023315"/>
    </source>
</evidence>
<dbReference type="PANTHER" id="PTHR30098:SF2">
    <property type="entry name" value="LEUCYL_PHENYLALANYL-TRNA--PROTEIN TRANSFERASE"/>
    <property type="match status" value="1"/>
</dbReference>
<keyword evidence="2 15" id="KW-0963">Cytoplasm</keyword>
<dbReference type="NCBIfam" id="TIGR00667">
    <property type="entry name" value="aat"/>
    <property type="match status" value="1"/>
</dbReference>
<comment type="catalytic activity">
    <reaction evidence="6 15">
        <text>N-terminal L-arginyl-[protein] + L-leucyl-tRNA(Leu) = N-terminal L-leucyl-L-arginyl-[protein] + tRNA(Leu) + H(+)</text>
        <dbReference type="Rhea" id="RHEA:50416"/>
        <dbReference type="Rhea" id="RHEA-COMP:9613"/>
        <dbReference type="Rhea" id="RHEA-COMP:9622"/>
        <dbReference type="Rhea" id="RHEA-COMP:12672"/>
        <dbReference type="Rhea" id="RHEA-COMP:12673"/>
        <dbReference type="ChEBI" id="CHEBI:15378"/>
        <dbReference type="ChEBI" id="CHEBI:64719"/>
        <dbReference type="ChEBI" id="CHEBI:78442"/>
        <dbReference type="ChEBI" id="CHEBI:78494"/>
        <dbReference type="ChEBI" id="CHEBI:133044"/>
        <dbReference type="EC" id="2.3.2.6"/>
    </reaction>
</comment>
<evidence type="ECO:0000256" key="3">
    <source>
        <dbReference type="ARBA" id="ARBA00022679"/>
    </source>
</evidence>
<dbReference type="eggNOG" id="COG2360">
    <property type="taxonomic scope" value="Bacteria"/>
</dbReference>
<dbReference type="Pfam" id="PF03588">
    <property type="entry name" value="Leu_Phe_trans"/>
    <property type="match status" value="1"/>
</dbReference>
<dbReference type="InterPro" id="IPR042203">
    <property type="entry name" value="Leu/Phe-tRNA_Trfase_C"/>
</dbReference>
<evidence type="ECO:0000313" key="16">
    <source>
        <dbReference type="EMBL" id="ACX96797.1"/>
    </source>
</evidence>
<dbReference type="HOGENOM" id="CLU_075045_0_0_6"/>
<comment type="subcellular location">
    <subcellularLocation>
        <location evidence="1 15">Cytoplasm</location>
    </subcellularLocation>
</comment>
<evidence type="ECO:0000256" key="9">
    <source>
        <dbReference type="ARBA" id="ARBA00061535"/>
    </source>
</evidence>
<evidence type="ECO:0000256" key="1">
    <source>
        <dbReference type="ARBA" id="ARBA00004496"/>
    </source>
</evidence>
<dbReference type="PANTHER" id="PTHR30098">
    <property type="entry name" value="LEUCYL/PHENYLALANYL-TRNA--PROTEIN TRANSFERASE"/>
    <property type="match status" value="1"/>
</dbReference>
<organism evidence="16 17">
    <name type="scientific">Halothiobacillus neapolitanus (strain ATCC 23641 / DSM 15147 / CIP 104769 / NCIMB 8539 / c2)</name>
    <name type="common">Thiobacillus neapolitanus</name>
    <dbReference type="NCBI Taxonomy" id="555778"/>
    <lineage>
        <taxon>Bacteria</taxon>
        <taxon>Pseudomonadati</taxon>
        <taxon>Pseudomonadota</taxon>
        <taxon>Gammaproteobacteria</taxon>
        <taxon>Chromatiales</taxon>
        <taxon>Halothiobacillaceae</taxon>
        <taxon>Halothiobacillus</taxon>
    </lineage>
</organism>
<dbReference type="GO" id="GO:0005737">
    <property type="term" value="C:cytoplasm"/>
    <property type="evidence" value="ECO:0007669"/>
    <property type="project" value="UniProtKB-SubCell"/>
</dbReference>
<keyword evidence="17" id="KW-1185">Reference proteome</keyword>
<evidence type="ECO:0000256" key="11">
    <source>
        <dbReference type="ARBA" id="ARBA00074372"/>
    </source>
</evidence>
<comment type="catalytic activity">
    <reaction evidence="7 15">
        <text>N-terminal L-lysyl-[protein] + L-leucyl-tRNA(Leu) = N-terminal L-leucyl-L-lysyl-[protein] + tRNA(Leu) + H(+)</text>
        <dbReference type="Rhea" id="RHEA:12340"/>
        <dbReference type="Rhea" id="RHEA-COMP:9613"/>
        <dbReference type="Rhea" id="RHEA-COMP:9622"/>
        <dbReference type="Rhea" id="RHEA-COMP:12670"/>
        <dbReference type="Rhea" id="RHEA-COMP:12671"/>
        <dbReference type="ChEBI" id="CHEBI:15378"/>
        <dbReference type="ChEBI" id="CHEBI:65249"/>
        <dbReference type="ChEBI" id="CHEBI:78442"/>
        <dbReference type="ChEBI" id="CHEBI:78494"/>
        <dbReference type="ChEBI" id="CHEBI:133043"/>
        <dbReference type="EC" id="2.3.2.6"/>
    </reaction>
</comment>
<dbReference type="Proteomes" id="UP000009102">
    <property type="component" value="Chromosome"/>
</dbReference>
<dbReference type="RefSeq" id="WP_012824829.1">
    <property type="nucleotide sequence ID" value="NC_013422.1"/>
</dbReference>
<dbReference type="InterPro" id="IPR016181">
    <property type="entry name" value="Acyl_CoA_acyltransferase"/>
</dbReference>
<reference evidence="16 17" key="1">
    <citation type="submission" date="2009-10" db="EMBL/GenBank/DDBJ databases">
        <title>Complete sequence of Halothiobacillus neapolitanus c2.</title>
        <authorList>
            <consortium name="US DOE Joint Genome Institute"/>
            <person name="Lucas S."/>
            <person name="Copeland A."/>
            <person name="Lapidus A."/>
            <person name="Glavina del Rio T."/>
            <person name="Tice H."/>
            <person name="Bruce D."/>
            <person name="Goodwin L."/>
            <person name="Pitluck S."/>
            <person name="Davenport K."/>
            <person name="Brettin T."/>
            <person name="Detter J.C."/>
            <person name="Han C."/>
            <person name="Tapia R."/>
            <person name="Larimer F."/>
            <person name="Land M."/>
            <person name="Hauser L."/>
            <person name="Kyrpides N."/>
            <person name="Mikhailova N."/>
            <person name="Kerfeld C."/>
            <person name="Cannon G."/>
            <person name="Heinhort S."/>
        </authorList>
    </citation>
    <scope>NUCLEOTIDE SEQUENCE [LARGE SCALE GENOMIC DNA]</scope>
    <source>
        <strain evidence="17">ATCC 23641 / c2</strain>
    </source>
</reference>
<dbReference type="SUPFAM" id="SSF55729">
    <property type="entry name" value="Acyl-CoA N-acyltransferases (Nat)"/>
    <property type="match status" value="1"/>
</dbReference>
<evidence type="ECO:0000256" key="14">
    <source>
        <dbReference type="ARBA" id="ARBA00083640"/>
    </source>
</evidence>
<accession>D0KVG7</accession>
<dbReference type="KEGG" id="hna:Hneap_1975"/>
<dbReference type="STRING" id="555778.Hneap_1975"/>
<sequence>MILPFLSEGEHADPDDFPPVHRALTEPNGLLAVGGDLTLSRMICAYKRGIFPWFGAGDPVLWWSPDPRTVLTPTGFHLSRSLAKWRRQQRYRISVNEAFADVVAGCAAPRSDQDGTWIVPDMFKLFIELHQAGHGYSIEIWDGTQLVGGLFGAKFGRAAFGESMFSRVPNASKLALAAILIDQSWGEVDFLDCQFTTTHLLSLGAEEWSRSLFIHRLNRSMTPQDDI</sequence>
<dbReference type="GO" id="GO:0008914">
    <property type="term" value="F:leucyl-tRNA--protein transferase activity"/>
    <property type="evidence" value="ECO:0007669"/>
    <property type="project" value="UniProtKB-UniRule"/>
</dbReference>